<gene>
    <name evidence="2" type="ORF">PSQ19_14635</name>
</gene>
<dbReference type="EMBL" id="CP118246">
    <property type="protein sequence ID" value="WDR01923.1"/>
    <property type="molecule type" value="Genomic_DNA"/>
</dbReference>
<dbReference type="PANTHER" id="PTHR30173">
    <property type="entry name" value="SIGMA 19 FACTOR"/>
    <property type="match status" value="1"/>
</dbReference>
<accession>A0ABY7YKZ6</accession>
<name>A0ABY7YKZ6_9HYPH</name>
<dbReference type="RefSeq" id="WP_282218332.1">
    <property type="nucleotide sequence ID" value="NZ_CP118246.1"/>
</dbReference>
<keyword evidence="3" id="KW-1185">Reference proteome</keyword>
<dbReference type="SUPFAM" id="SSF54427">
    <property type="entry name" value="NTF2-like"/>
    <property type="match status" value="1"/>
</dbReference>
<organism evidence="2 3">
    <name type="scientific">Devosia algicola</name>
    <dbReference type="NCBI Taxonomy" id="3026418"/>
    <lineage>
        <taxon>Bacteria</taxon>
        <taxon>Pseudomonadati</taxon>
        <taxon>Pseudomonadota</taxon>
        <taxon>Alphaproteobacteria</taxon>
        <taxon>Hyphomicrobiales</taxon>
        <taxon>Devosiaceae</taxon>
        <taxon>Devosia</taxon>
    </lineage>
</organism>
<dbReference type="InterPro" id="IPR032710">
    <property type="entry name" value="NTF2-like_dom_sf"/>
</dbReference>
<evidence type="ECO:0000256" key="1">
    <source>
        <dbReference type="SAM" id="MobiDB-lite"/>
    </source>
</evidence>
<dbReference type="PANTHER" id="PTHR30173:SF43">
    <property type="entry name" value="ECF RNA POLYMERASE SIGMA FACTOR SIGI-RELATED"/>
    <property type="match status" value="1"/>
</dbReference>
<dbReference type="Proteomes" id="UP001220530">
    <property type="component" value="Chromosome"/>
</dbReference>
<sequence>MMTAFWQASRTGDMQALRDLFAEDIELHTDGGGEVVAAINILRGKRRAIGLFVGLARRSKYLLPPCPELCTINGAPGFVSLEPGGVLQTTAIDIAEGVIRAIWIVRNPKKLRHLKTPPSVGTFGTYAKTEVINYEPCSDQHRSDVGQQERKSGPKYYNQNQ</sequence>
<feature type="compositionally biased region" description="Basic and acidic residues" evidence="1">
    <location>
        <begin position="138"/>
        <end position="152"/>
    </location>
</feature>
<evidence type="ECO:0000313" key="3">
    <source>
        <dbReference type="Proteomes" id="UP001220530"/>
    </source>
</evidence>
<evidence type="ECO:0008006" key="4">
    <source>
        <dbReference type="Google" id="ProtNLM"/>
    </source>
</evidence>
<evidence type="ECO:0000313" key="2">
    <source>
        <dbReference type="EMBL" id="WDR01923.1"/>
    </source>
</evidence>
<feature type="region of interest" description="Disordered" evidence="1">
    <location>
        <begin position="138"/>
        <end position="161"/>
    </location>
</feature>
<protein>
    <recommendedName>
        <fullName evidence="4">SnoaL-like domain-containing protein</fullName>
    </recommendedName>
</protein>
<dbReference type="InterPro" id="IPR052704">
    <property type="entry name" value="ECF_Sigma-70_Domain"/>
</dbReference>
<dbReference type="Gene3D" id="3.10.450.50">
    <property type="match status" value="1"/>
</dbReference>
<reference evidence="2 3" key="1">
    <citation type="submission" date="2023-02" db="EMBL/GenBank/DDBJ databases">
        <title>Devosia algicola sp. nov., isolated from the phycosphere of marine algae.</title>
        <authorList>
            <person name="Kim J.M."/>
            <person name="Lee J.K."/>
            <person name="Choi B.J."/>
            <person name="Bayburt H."/>
            <person name="Jeon C.O."/>
        </authorList>
    </citation>
    <scope>NUCLEOTIDE SEQUENCE [LARGE SCALE GENOMIC DNA]</scope>
    <source>
        <strain evidence="2 3">G20-9</strain>
    </source>
</reference>
<proteinExistence type="predicted"/>